<proteinExistence type="predicted"/>
<dbReference type="EMBL" id="LHCI01000106">
    <property type="protein sequence ID" value="KOX89217.1"/>
    <property type="molecule type" value="Genomic_DNA"/>
</dbReference>
<dbReference type="Pfam" id="PF05685">
    <property type="entry name" value="Uma2"/>
    <property type="match status" value="1"/>
</dbReference>
<dbReference type="SUPFAM" id="SSF52980">
    <property type="entry name" value="Restriction endonuclease-like"/>
    <property type="match status" value="1"/>
</dbReference>
<evidence type="ECO:0000313" key="3">
    <source>
        <dbReference type="Proteomes" id="UP000037685"/>
    </source>
</evidence>
<dbReference type="PANTHER" id="PTHR36558">
    <property type="entry name" value="GLR1098 PROTEIN"/>
    <property type="match status" value="1"/>
</dbReference>
<name>A0A0M9ACF2_THEAQ</name>
<evidence type="ECO:0000259" key="1">
    <source>
        <dbReference type="Pfam" id="PF05685"/>
    </source>
</evidence>
<dbReference type="AlphaFoldDB" id="A0A0M9ACF2"/>
<sequence length="183" mass="20503">MPRKAPLRRASFEEFLALEATSSERHEFVEGLVFAMAGGTDYHNRLVARILLALLPAAERAGCEAFAEGMLLKVEDAAYYPDVFVTCEEPLDGARYKKTACLVVEVLSEGTEAIDRGEKLHRYRKLPGLQAYVLVSQEAKRVEVYRRLPDGGWRYEVVEEGQVPLPCVEVSLDLEALYRGLPV</sequence>
<organism evidence="2 3">
    <name type="scientific">Thermus aquaticus</name>
    <dbReference type="NCBI Taxonomy" id="271"/>
    <lineage>
        <taxon>Bacteria</taxon>
        <taxon>Thermotogati</taxon>
        <taxon>Deinococcota</taxon>
        <taxon>Deinococci</taxon>
        <taxon>Thermales</taxon>
        <taxon>Thermaceae</taxon>
        <taxon>Thermus</taxon>
    </lineage>
</organism>
<dbReference type="PANTHER" id="PTHR36558:SF1">
    <property type="entry name" value="RESTRICTION ENDONUCLEASE DOMAIN-CONTAINING PROTEIN-RELATED"/>
    <property type="match status" value="1"/>
</dbReference>
<dbReference type="PATRIC" id="fig|271.14.peg.462"/>
<dbReference type="InterPro" id="IPR011335">
    <property type="entry name" value="Restrct_endonuc-II-like"/>
</dbReference>
<reference evidence="2 3" key="1">
    <citation type="submission" date="2015-07" db="EMBL/GenBank/DDBJ databases">
        <authorList>
            <person name="Noorani M."/>
        </authorList>
    </citation>
    <scope>NUCLEOTIDE SEQUENCE [LARGE SCALE GENOMIC DNA]</scope>
    <source>
        <strain evidence="3">ATCC 25104 / DSM 625 / JCM 10724 / NBRC 103206 / NCIMB 11243 / YT-1</strain>
    </source>
</reference>
<dbReference type="Gene3D" id="3.90.1570.10">
    <property type="entry name" value="tt1808, chain A"/>
    <property type="match status" value="1"/>
</dbReference>
<gene>
    <name evidence="2" type="ORF">BVI061214_00371</name>
</gene>
<dbReference type="InterPro" id="IPR008538">
    <property type="entry name" value="Uma2"/>
</dbReference>
<comment type="caution">
    <text evidence="2">The sequence shown here is derived from an EMBL/GenBank/DDBJ whole genome shotgun (WGS) entry which is preliminary data.</text>
</comment>
<dbReference type="RefSeq" id="WP_003049602.1">
    <property type="nucleotide sequence ID" value="NZ_LHCI01000106.1"/>
</dbReference>
<dbReference type="InterPro" id="IPR012296">
    <property type="entry name" value="Nuclease_put_TT1808"/>
</dbReference>
<feature type="domain" description="Putative restriction endonuclease" evidence="1">
    <location>
        <begin position="12"/>
        <end position="166"/>
    </location>
</feature>
<accession>A0A0M9ACF2</accession>
<dbReference type="CDD" id="cd06260">
    <property type="entry name" value="DUF820-like"/>
    <property type="match status" value="1"/>
</dbReference>
<dbReference type="Proteomes" id="UP000037685">
    <property type="component" value="Unassembled WGS sequence"/>
</dbReference>
<protein>
    <recommendedName>
        <fullName evidence="1">Putative restriction endonuclease domain-containing protein</fullName>
    </recommendedName>
</protein>
<evidence type="ECO:0000313" key="2">
    <source>
        <dbReference type="EMBL" id="KOX89217.1"/>
    </source>
</evidence>